<dbReference type="PANTHER" id="PTHR45527">
    <property type="entry name" value="NONRIBOSOMAL PEPTIDE SYNTHETASE"/>
    <property type="match status" value="1"/>
</dbReference>
<feature type="non-terminal residue" evidence="4">
    <location>
        <position position="158"/>
    </location>
</feature>
<gene>
    <name evidence="4" type="ORF">BUY34_14155</name>
</gene>
<dbReference type="InterPro" id="IPR000873">
    <property type="entry name" value="AMP-dep_synth/lig_dom"/>
</dbReference>
<dbReference type="Gene3D" id="3.30.300.30">
    <property type="match status" value="1"/>
</dbReference>
<organism evidence="4 5">
    <name type="scientific">Staphylococcus cohnii</name>
    <dbReference type="NCBI Taxonomy" id="29382"/>
    <lineage>
        <taxon>Bacteria</taxon>
        <taxon>Bacillati</taxon>
        <taxon>Bacillota</taxon>
        <taxon>Bacilli</taxon>
        <taxon>Bacillales</taxon>
        <taxon>Staphylococcaceae</taxon>
        <taxon>Staphylococcus</taxon>
        <taxon>Staphylococcus cohnii species complex</taxon>
    </lineage>
</organism>
<dbReference type="Gene3D" id="3.40.50.12780">
    <property type="entry name" value="N-terminal domain of ligase-like"/>
    <property type="match status" value="1"/>
</dbReference>
<evidence type="ECO:0000313" key="4">
    <source>
        <dbReference type="EMBL" id="PTF53988.1"/>
    </source>
</evidence>
<evidence type="ECO:0000256" key="1">
    <source>
        <dbReference type="ARBA" id="ARBA00022450"/>
    </source>
</evidence>
<dbReference type="InterPro" id="IPR042099">
    <property type="entry name" value="ANL_N_sf"/>
</dbReference>
<dbReference type="Pfam" id="PF00501">
    <property type="entry name" value="AMP-binding"/>
    <property type="match status" value="1"/>
</dbReference>
<reference evidence="4 5" key="1">
    <citation type="journal article" date="2016" name="Front. Microbiol.">
        <title>Comprehensive Phylogenetic Analysis of Bovine Non-aureus Staphylococci Species Based on Whole-Genome Sequencing.</title>
        <authorList>
            <person name="Naushad S."/>
            <person name="Barkema H.W."/>
            <person name="Luby C."/>
            <person name="Condas L.A."/>
            <person name="Nobrega D.B."/>
            <person name="Carson D.A."/>
            <person name="De Buck J."/>
        </authorList>
    </citation>
    <scope>NUCLEOTIDE SEQUENCE [LARGE SCALE GENOMIC DNA]</scope>
    <source>
        <strain evidence="4 5">SNUC 3829</strain>
    </source>
</reference>
<feature type="non-terminal residue" evidence="4">
    <location>
        <position position="1"/>
    </location>
</feature>
<accession>A0A2T4LMP5</accession>
<keyword evidence="1" id="KW-0596">Phosphopantetheine</keyword>
<dbReference type="GO" id="GO:0005829">
    <property type="term" value="C:cytosol"/>
    <property type="evidence" value="ECO:0007669"/>
    <property type="project" value="TreeGrafter"/>
</dbReference>
<dbReference type="GO" id="GO:0044550">
    <property type="term" value="P:secondary metabolite biosynthetic process"/>
    <property type="evidence" value="ECO:0007669"/>
    <property type="project" value="TreeGrafter"/>
</dbReference>
<dbReference type="InterPro" id="IPR045851">
    <property type="entry name" value="AMP-bd_C_sf"/>
</dbReference>
<dbReference type="Proteomes" id="UP000241208">
    <property type="component" value="Unassembled WGS sequence"/>
</dbReference>
<proteinExistence type="predicted"/>
<feature type="domain" description="AMP-dependent synthetase/ligase" evidence="3">
    <location>
        <begin position="10"/>
        <end position="52"/>
    </location>
</feature>
<dbReference type="SUPFAM" id="SSF56801">
    <property type="entry name" value="Acetyl-CoA synthetase-like"/>
    <property type="match status" value="1"/>
</dbReference>
<dbReference type="AlphaFoldDB" id="A0A2T4LMP5"/>
<comment type="caution">
    <text evidence="4">The sequence shown here is derived from an EMBL/GenBank/DDBJ whole genome shotgun (WGS) entry which is preliminary data.</text>
</comment>
<dbReference type="GO" id="GO:0043041">
    <property type="term" value="P:amino acid activation for nonribosomal peptide biosynthetic process"/>
    <property type="evidence" value="ECO:0007669"/>
    <property type="project" value="TreeGrafter"/>
</dbReference>
<dbReference type="PANTHER" id="PTHR45527:SF1">
    <property type="entry name" value="FATTY ACID SYNTHASE"/>
    <property type="match status" value="1"/>
</dbReference>
<protein>
    <submittedName>
        <fullName evidence="4">Non-ribosomal peptide synthetase</fullName>
    </submittedName>
</protein>
<dbReference type="EMBL" id="PYZR01000461">
    <property type="protein sequence ID" value="PTF53988.1"/>
    <property type="molecule type" value="Genomic_DNA"/>
</dbReference>
<dbReference type="RefSeq" id="WP_157949189.1">
    <property type="nucleotide sequence ID" value="NZ_PYZR01000461.1"/>
</dbReference>
<keyword evidence="2" id="KW-0597">Phosphoprotein</keyword>
<evidence type="ECO:0000259" key="3">
    <source>
        <dbReference type="Pfam" id="PF00501"/>
    </source>
</evidence>
<dbReference type="FunFam" id="2.30.38.10:FF:000001">
    <property type="entry name" value="Non-ribosomal peptide synthetase PvdI"/>
    <property type="match status" value="1"/>
</dbReference>
<dbReference type="GO" id="GO:0031177">
    <property type="term" value="F:phosphopantetheine binding"/>
    <property type="evidence" value="ECO:0007669"/>
    <property type="project" value="TreeGrafter"/>
</dbReference>
<sequence>PCHAGQAYDTIPIGKPIANIQAYIMNEDNNLMGIGVPGELCIGGVGVTDGYLNRPDLTQEKFIDNPFGEGKLYRTGDLAKWSAEGNVEYLGRIDEQVKIRGYRIELGEIESTLGQIDGISDVAVIAKAVVGDELSICAYLVSDDAIDIETIKATLGQK</sequence>
<evidence type="ECO:0000256" key="2">
    <source>
        <dbReference type="ARBA" id="ARBA00022553"/>
    </source>
</evidence>
<evidence type="ECO:0000313" key="5">
    <source>
        <dbReference type="Proteomes" id="UP000241208"/>
    </source>
</evidence>
<name>A0A2T4LMP5_9STAP</name>